<dbReference type="AlphaFoldDB" id="A0A496PMD1"/>
<keyword evidence="2" id="KW-0805">Transcription regulation</keyword>
<dbReference type="Proteomes" id="UP000273119">
    <property type="component" value="Unassembled WGS sequence"/>
</dbReference>
<dbReference type="RefSeq" id="WP_121483964.1">
    <property type="nucleotide sequence ID" value="NZ_QQXL01000001.1"/>
</dbReference>
<dbReference type="SUPFAM" id="SSF46785">
    <property type="entry name" value="Winged helix' DNA-binding domain"/>
    <property type="match status" value="1"/>
</dbReference>
<protein>
    <submittedName>
        <fullName evidence="5">BlaI/MecI/CopY family transcriptional regulator</fullName>
    </submittedName>
</protein>
<dbReference type="InterPro" id="IPR036388">
    <property type="entry name" value="WH-like_DNA-bd_sf"/>
</dbReference>
<dbReference type="InterPro" id="IPR036390">
    <property type="entry name" value="WH_DNA-bd_sf"/>
</dbReference>
<proteinExistence type="inferred from homology"/>
<sequence length="131" mass="14172">MAALGELERSVMDLLWDHSEALTANAVRDFLADDDSKELAVTTVLTVLARLEKKGLVDRERHTRPHLYRPTATRAEHTASLMEDALGTAADREAVLVRFAGAISAGDADALRRVLAARATDEDASGFTARA</sequence>
<dbReference type="Gene3D" id="1.10.10.10">
    <property type="entry name" value="Winged helix-like DNA-binding domain superfamily/Winged helix DNA-binding domain"/>
    <property type="match status" value="1"/>
</dbReference>
<evidence type="ECO:0000313" key="5">
    <source>
        <dbReference type="EMBL" id="RKW71701.1"/>
    </source>
</evidence>
<accession>A0A496PMD1</accession>
<keyword evidence="6" id="KW-1185">Reference proteome</keyword>
<reference evidence="5 6" key="1">
    <citation type="submission" date="2018-07" db="EMBL/GenBank/DDBJ databases">
        <title>Arthrobacter sp. nov., isolated from raw cow's milk with high bacterial count.</title>
        <authorList>
            <person name="Hahne J."/>
            <person name="Isele D."/>
            <person name="Lipski A."/>
        </authorList>
    </citation>
    <scope>NUCLEOTIDE SEQUENCE [LARGE SCALE GENOMIC DNA]</scope>
    <source>
        <strain evidence="5 6">JZ R-183</strain>
    </source>
</reference>
<name>A0A496PMD1_9MICC</name>
<comment type="similarity">
    <text evidence="1">Belongs to the BlaI transcriptional regulatory family.</text>
</comment>
<dbReference type="Pfam" id="PF03965">
    <property type="entry name" value="Penicillinase_R"/>
    <property type="match status" value="1"/>
</dbReference>
<evidence type="ECO:0000256" key="1">
    <source>
        <dbReference type="ARBA" id="ARBA00011046"/>
    </source>
</evidence>
<gene>
    <name evidence="5" type="ORF">DWQ67_02385</name>
</gene>
<evidence type="ECO:0000313" key="6">
    <source>
        <dbReference type="Proteomes" id="UP000273119"/>
    </source>
</evidence>
<evidence type="ECO:0000256" key="3">
    <source>
        <dbReference type="ARBA" id="ARBA00023125"/>
    </source>
</evidence>
<dbReference type="GO" id="GO:0003677">
    <property type="term" value="F:DNA binding"/>
    <property type="evidence" value="ECO:0007669"/>
    <property type="project" value="UniProtKB-KW"/>
</dbReference>
<dbReference type="GO" id="GO:0045892">
    <property type="term" value="P:negative regulation of DNA-templated transcription"/>
    <property type="evidence" value="ECO:0007669"/>
    <property type="project" value="InterPro"/>
</dbReference>
<comment type="caution">
    <text evidence="5">The sequence shown here is derived from an EMBL/GenBank/DDBJ whole genome shotgun (WGS) entry which is preliminary data.</text>
</comment>
<dbReference type="Gene3D" id="6.10.140.850">
    <property type="match status" value="1"/>
</dbReference>
<keyword evidence="4" id="KW-0804">Transcription</keyword>
<keyword evidence="3" id="KW-0238">DNA-binding</keyword>
<dbReference type="EMBL" id="QQXL01000001">
    <property type="protein sequence ID" value="RKW71701.1"/>
    <property type="molecule type" value="Genomic_DNA"/>
</dbReference>
<dbReference type="InterPro" id="IPR005650">
    <property type="entry name" value="BlaI_family"/>
</dbReference>
<evidence type="ECO:0000256" key="2">
    <source>
        <dbReference type="ARBA" id="ARBA00023015"/>
    </source>
</evidence>
<organism evidence="5 6">
    <name type="scientific">Galactobacter caseinivorans</name>
    <dbReference type="NCBI Taxonomy" id="2676123"/>
    <lineage>
        <taxon>Bacteria</taxon>
        <taxon>Bacillati</taxon>
        <taxon>Actinomycetota</taxon>
        <taxon>Actinomycetes</taxon>
        <taxon>Micrococcales</taxon>
        <taxon>Micrococcaceae</taxon>
        <taxon>Galactobacter</taxon>
    </lineage>
</organism>
<evidence type="ECO:0000256" key="4">
    <source>
        <dbReference type="ARBA" id="ARBA00023163"/>
    </source>
</evidence>